<comment type="caution">
    <text evidence="1">The sequence shown here is derived from an EMBL/GenBank/DDBJ whole genome shotgun (WGS) entry which is preliminary data.</text>
</comment>
<evidence type="ECO:0000313" key="2">
    <source>
        <dbReference type="Proteomes" id="UP000324298"/>
    </source>
</evidence>
<sequence length="198" mass="22387">MALPGDNLAPGEPFWQMTVATTIDAPAEKVFPYFLQAGQDKAGFYSFDWLEASLGFGIHNTYTIKPEWQNLKAGDFCTFHKSGMGMRIHSVTPNRNILMITNGLEPNHPLPPGKWEMLWTPLFSLQKGNFVSWNWDFNLFPLENGQKTRVVVRCVAKAKGNPLAISIFKHAFALPSDVMDIEMLRRVKRLAEGTYPLN</sequence>
<evidence type="ECO:0000313" key="1">
    <source>
        <dbReference type="EMBL" id="KAA0888373.1"/>
    </source>
</evidence>
<keyword evidence="2" id="KW-1185">Reference proteome</keyword>
<gene>
    <name evidence="1" type="ORF">ET418_16715</name>
</gene>
<name>A0A5A9X6X0_9BACT</name>
<protein>
    <recommendedName>
        <fullName evidence="3">SRPBCC domain-containing protein</fullName>
    </recommendedName>
</protein>
<reference evidence="1 2" key="1">
    <citation type="submission" date="2019-04" db="EMBL/GenBank/DDBJ databases">
        <title>Geobacter ruber sp. nov., ferric-reducing bacteria isolated from paddy soil.</title>
        <authorList>
            <person name="Xu Z."/>
            <person name="Masuda Y."/>
            <person name="Itoh H."/>
            <person name="Senoo K."/>
        </authorList>
    </citation>
    <scope>NUCLEOTIDE SEQUENCE [LARGE SCALE GENOMIC DNA]</scope>
    <source>
        <strain evidence="1 2">Red88</strain>
    </source>
</reference>
<dbReference type="Proteomes" id="UP000324298">
    <property type="component" value="Unassembled WGS sequence"/>
</dbReference>
<proteinExistence type="predicted"/>
<accession>A0A5A9X6X0</accession>
<organism evidence="1 2">
    <name type="scientific">Oryzomonas rubra</name>
    <dbReference type="NCBI Taxonomy" id="2509454"/>
    <lineage>
        <taxon>Bacteria</taxon>
        <taxon>Pseudomonadati</taxon>
        <taxon>Thermodesulfobacteriota</taxon>
        <taxon>Desulfuromonadia</taxon>
        <taxon>Geobacterales</taxon>
        <taxon>Geobacteraceae</taxon>
        <taxon>Oryzomonas</taxon>
    </lineage>
</organism>
<dbReference type="AlphaFoldDB" id="A0A5A9X6X0"/>
<dbReference type="SUPFAM" id="SSF55961">
    <property type="entry name" value="Bet v1-like"/>
    <property type="match status" value="1"/>
</dbReference>
<dbReference type="EMBL" id="SRSD01000011">
    <property type="protein sequence ID" value="KAA0888373.1"/>
    <property type="molecule type" value="Genomic_DNA"/>
</dbReference>
<dbReference type="OrthoDB" id="3255669at2"/>
<evidence type="ECO:0008006" key="3">
    <source>
        <dbReference type="Google" id="ProtNLM"/>
    </source>
</evidence>
<dbReference type="RefSeq" id="WP_149309553.1">
    <property type="nucleotide sequence ID" value="NZ_SRSD01000011.1"/>
</dbReference>